<evidence type="ECO:0000256" key="8">
    <source>
        <dbReference type="ARBA" id="ARBA00022840"/>
    </source>
</evidence>
<keyword evidence="10" id="KW-0443">Lipid metabolism</keyword>
<feature type="region of interest" description="Disordered" evidence="13">
    <location>
        <begin position="319"/>
        <end position="339"/>
    </location>
</feature>
<accession>A0A9X2D458</accession>
<dbReference type="PANTHER" id="PTHR12358:SF106">
    <property type="entry name" value="LIPID KINASE YEGS"/>
    <property type="match status" value="1"/>
</dbReference>
<dbReference type="GO" id="GO:0004143">
    <property type="term" value="F:ATP-dependent diacylglycerol kinase activity"/>
    <property type="evidence" value="ECO:0007669"/>
    <property type="project" value="TreeGrafter"/>
</dbReference>
<evidence type="ECO:0000256" key="4">
    <source>
        <dbReference type="ARBA" id="ARBA00022679"/>
    </source>
</evidence>
<dbReference type="SUPFAM" id="SSF111331">
    <property type="entry name" value="NAD kinase/diacylglycerol kinase-like"/>
    <property type="match status" value="1"/>
</dbReference>
<gene>
    <name evidence="15" type="ORF">M8330_00210</name>
</gene>
<dbReference type="InterPro" id="IPR045540">
    <property type="entry name" value="YegS/DAGK_C"/>
</dbReference>
<dbReference type="AlphaFoldDB" id="A0A9X2D458"/>
<evidence type="ECO:0000256" key="12">
    <source>
        <dbReference type="ARBA" id="ARBA00023264"/>
    </source>
</evidence>
<evidence type="ECO:0000313" key="16">
    <source>
        <dbReference type="Proteomes" id="UP001139485"/>
    </source>
</evidence>
<dbReference type="Gene3D" id="2.60.200.40">
    <property type="match status" value="1"/>
</dbReference>
<evidence type="ECO:0000256" key="2">
    <source>
        <dbReference type="ARBA" id="ARBA00005983"/>
    </source>
</evidence>
<keyword evidence="3" id="KW-0444">Lipid biosynthesis</keyword>
<dbReference type="GO" id="GO:0046872">
    <property type="term" value="F:metal ion binding"/>
    <property type="evidence" value="ECO:0007669"/>
    <property type="project" value="UniProtKB-KW"/>
</dbReference>
<dbReference type="NCBIfam" id="TIGR00147">
    <property type="entry name" value="YegS/Rv2252/BmrU family lipid kinase"/>
    <property type="match status" value="1"/>
</dbReference>
<evidence type="ECO:0000256" key="11">
    <source>
        <dbReference type="ARBA" id="ARBA00023209"/>
    </source>
</evidence>
<dbReference type="Pfam" id="PF19279">
    <property type="entry name" value="YegS_C"/>
    <property type="match status" value="1"/>
</dbReference>
<evidence type="ECO:0000259" key="14">
    <source>
        <dbReference type="PROSITE" id="PS50146"/>
    </source>
</evidence>
<sequence>MSTQPSSPPAASRRRFGHVQVLLNAGARRAPGAAAKIRAQLAAAGWGHAHLRVLADGAAMAVALDRAVAEQPDLLVVGGGDGSVTAAAHRVAGTGTVLGVLPLGTANDFARTVEVPVDLRGAVRALVEGHVVDVDLGRTGDHSFLNAASIGLSVAVTERLTPRLKKRLGPLAYPAATLMAYRGTPGFAARLEFPAGDRPPLELDDVLQVTVGNGVRHGGGNLVGPEASIDDHTLDVYAISRGRLGDHVSIVRFLKDGRFIEHELVHHVRTPAVRVHAEAPDGSALPVNADGELVATTPASFRVERNALHVLVPTTSAAARWDGSSDQHGEEGGGPALRV</sequence>
<keyword evidence="7 15" id="KW-0418">Kinase</keyword>
<dbReference type="PANTHER" id="PTHR12358">
    <property type="entry name" value="SPHINGOSINE KINASE"/>
    <property type="match status" value="1"/>
</dbReference>
<evidence type="ECO:0000256" key="1">
    <source>
        <dbReference type="ARBA" id="ARBA00001946"/>
    </source>
</evidence>
<keyword evidence="5" id="KW-0479">Metal-binding</keyword>
<keyword evidence="8" id="KW-0067">ATP-binding</keyword>
<dbReference type="InterPro" id="IPR001206">
    <property type="entry name" value="Diacylglycerol_kinase_cat_dom"/>
</dbReference>
<evidence type="ECO:0000256" key="10">
    <source>
        <dbReference type="ARBA" id="ARBA00023098"/>
    </source>
</evidence>
<name>A0A9X2D458_9ACTN</name>
<evidence type="ECO:0000256" key="6">
    <source>
        <dbReference type="ARBA" id="ARBA00022741"/>
    </source>
</evidence>
<protein>
    <submittedName>
        <fullName evidence="15">YegS/Rv2252/BmrU family lipid kinase</fullName>
    </submittedName>
</protein>
<evidence type="ECO:0000313" key="15">
    <source>
        <dbReference type="EMBL" id="MCM0618710.1"/>
    </source>
</evidence>
<dbReference type="GO" id="GO:0005524">
    <property type="term" value="F:ATP binding"/>
    <property type="evidence" value="ECO:0007669"/>
    <property type="project" value="UniProtKB-KW"/>
</dbReference>
<dbReference type="Pfam" id="PF00781">
    <property type="entry name" value="DAGK_cat"/>
    <property type="match status" value="1"/>
</dbReference>
<feature type="domain" description="DAGKc" evidence="14">
    <location>
        <begin position="14"/>
        <end position="143"/>
    </location>
</feature>
<dbReference type="GO" id="GO:0008654">
    <property type="term" value="P:phospholipid biosynthetic process"/>
    <property type="evidence" value="ECO:0007669"/>
    <property type="project" value="UniProtKB-KW"/>
</dbReference>
<dbReference type="PROSITE" id="PS50146">
    <property type="entry name" value="DAGK"/>
    <property type="match status" value="1"/>
</dbReference>
<keyword evidence="12" id="KW-1208">Phospholipid metabolism</keyword>
<evidence type="ECO:0000256" key="3">
    <source>
        <dbReference type="ARBA" id="ARBA00022516"/>
    </source>
</evidence>
<keyword evidence="9" id="KW-0460">Magnesium</keyword>
<dbReference type="InterPro" id="IPR005218">
    <property type="entry name" value="Diacylglycerol/lipid_kinase"/>
</dbReference>
<dbReference type="RefSeq" id="WP_250825685.1">
    <property type="nucleotide sequence ID" value="NZ_JAMOIL010000001.1"/>
</dbReference>
<evidence type="ECO:0000256" key="9">
    <source>
        <dbReference type="ARBA" id="ARBA00022842"/>
    </source>
</evidence>
<evidence type="ECO:0000256" key="7">
    <source>
        <dbReference type="ARBA" id="ARBA00022777"/>
    </source>
</evidence>
<dbReference type="Gene3D" id="3.40.50.10330">
    <property type="entry name" value="Probable inorganic polyphosphate/atp-NAD kinase, domain 1"/>
    <property type="match status" value="1"/>
</dbReference>
<keyword evidence="4" id="KW-0808">Transferase</keyword>
<evidence type="ECO:0000256" key="13">
    <source>
        <dbReference type="SAM" id="MobiDB-lite"/>
    </source>
</evidence>
<dbReference type="GO" id="GO:0005886">
    <property type="term" value="C:plasma membrane"/>
    <property type="evidence" value="ECO:0007669"/>
    <property type="project" value="TreeGrafter"/>
</dbReference>
<dbReference type="InterPro" id="IPR050187">
    <property type="entry name" value="Lipid_Phosphate_FormReg"/>
</dbReference>
<dbReference type="Proteomes" id="UP001139485">
    <property type="component" value="Unassembled WGS sequence"/>
</dbReference>
<dbReference type="InterPro" id="IPR016064">
    <property type="entry name" value="NAD/diacylglycerol_kinase_sf"/>
</dbReference>
<keyword evidence="16" id="KW-1185">Reference proteome</keyword>
<proteinExistence type="inferred from homology"/>
<dbReference type="InterPro" id="IPR017438">
    <property type="entry name" value="ATP-NAD_kinase_N"/>
</dbReference>
<evidence type="ECO:0000256" key="5">
    <source>
        <dbReference type="ARBA" id="ARBA00022723"/>
    </source>
</evidence>
<keyword evidence="6" id="KW-0547">Nucleotide-binding</keyword>
<comment type="similarity">
    <text evidence="2">Belongs to the diacylglycerol/lipid kinase family.</text>
</comment>
<reference evidence="15" key="1">
    <citation type="submission" date="2022-05" db="EMBL/GenBank/DDBJ databases">
        <authorList>
            <person name="Tuo L."/>
        </authorList>
    </citation>
    <scope>NUCLEOTIDE SEQUENCE</scope>
    <source>
        <strain evidence="15">BSK12Z-4</strain>
    </source>
</reference>
<organism evidence="15 16">
    <name type="scientific">Nocardioides bruguierae</name>
    <dbReference type="NCBI Taxonomy" id="2945102"/>
    <lineage>
        <taxon>Bacteria</taxon>
        <taxon>Bacillati</taxon>
        <taxon>Actinomycetota</taxon>
        <taxon>Actinomycetes</taxon>
        <taxon>Propionibacteriales</taxon>
        <taxon>Nocardioidaceae</taxon>
        <taxon>Nocardioides</taxon>
    </lineage>
</organism>
<keyword evidence="11" id="KW-0594">Phospholipid biosynthesis</keyword>
<comment type="cofactor">
    <cofactor evidence="1">
        <name>Mg(2+)</name>
        <dbReference type="ChEBI" id="CHEBI:18420"/>
    </cofactor>
</comment>
<comment type="caution">
    <text evidence="15">The sequence shown here is derived from an EMBL/GenBank/DDBJ whole genome shotgun (WGS) entry which is preliminary data.</text>
</comment>
<dbReference type="EMBL" id="JAMOIL010000001">
    <property type="protein sequence ID" value="MCM0618710.1"/>
    <property type="molecule type" value="Genomic_DNA"/>
</dbReference>